<evidence type="ECO:0000256" key="18">
    <source>
        <dbReference type="ARBA" id="ARBA00022989"/>
    </source>
</evidence>
<evidence type="ECO:0000256" key="12">
    <source>
        <dbReference type="ARBA" id="ARBA00022692"/>
    </source>
</evidence>
<geneLocation type="mitochondrion" evidence="27"/>
<evidence type="ECO:0000256" key="8">
    <source>
        <dbReference type="ARBA" id="ARBA00015947"/>
    </source>
</evidence>
<evidence type="ECO:0000256" key="21">
    <source>
        <dbReference type="ARBA" id="ARBA00023128"/>
    </source>
</evidence>
<feature type="transmembrane region" description="Helical" evidence="25">
    <location>
        <begin position="230"/>
        <end position="251"/>
    </location>
</feature>
<dbReference type="InterPro" id="IPR023615">
    <property type="entry name" value="Cyt_c_Oxase_su1_BS"/>
</dbReference>
<evidence type="ECO:0000256" key="15">
    <source>
        <dbReference type="ARBA" id="ARBA00022842"/>
    </source>
</evidence>
<comment type="cofactor">
    <cofactor evidence="1">
        <name>Cu cation</name>
        <dbReference type="ChEBI" id="CHEBI:23378"/>
    </cofactor>
</comment>
<comment type="pathway">
    <text evidence="4 24">Energy metabolism; oxidative phosphorylation.</text>
</comment>
<dbReference type="EMBL" id="JX412730">
    <property type="protein sequence ID" value="ALO76149.1"/>
    <property type="molecule type" value="Genomic_DNA"/>
</dbReference>
<evidence type="ECO:0000256" key="1">
    <source>
        <dbReference type="ARBA" id="ARBA00001935"/>
    </source>
</evidence>
<dbReference type="PROSITE" id="PS50855">
    <property type="entry name" value="COX1"/>
    <property type="match status" value="1"/>
</dbReference>
<keyword evidence="9 24" id="KW-0813">Transport</keyword>
<evidence type="ECO:0000256" key="20">
    <source>
        <dbReference type="ARBA" id="ARBA00023008"/>
    </source>
</evidence>
<feature type="transmembrane region" description="Helical" evidence="25">
    <location>
        <begin position="183"/>
        <end position="210"/>
    </location>
</feature>
<feature type="transmembrane region" description="Helical" evidence="25">
    <location>
        <begin position="379"/>
        <end position="400"/>
    </location>
</feature>
<evidence type="ECO:0000256" key="4">
    <source>
        <dbReference type="ARBA" id="ARBA00004673"/>
    </source>
</evidence>
<dbReference type="InterPro" id="IPR000883">
    <property type="entry name" value="Cyt_C_Oxase_1"/>
</dbReference>
<dbReference type="EC" id="7.1.1.9" evidence="7 24"/>
<organism evidence="27">
    <name type="scientific">Anobiinae sp. GENSP01</name>
    <dbReference type="NCBI Taxonomy" id="1205538"/>
    <lineage>
        <taxon>Eukaryota</taxon>
        <taxon>Metazoa</taxon>
        <taxon>Ecdysozoa</taxon>
        <taxon>Arthropoda</taxon>
        <taxon>Hexapoda</taxon>
        <taxon>Insecta</taxon>
        <taxon>Pterygota</taxon>
        <taxon>Neoptera</taxon>
        <taxon>Endopterygota</taxon>
        <taxon>Coleoptera</taxon>
        <taxon>Polyphaga</taxon>
        <taxon>Bostrichiformia</taxon>
        <taxon>Ptinidae</taxon>
        <taxon>Anobiinae</taxon>
    </lineage>
</organism>
<evidence type="ECO:0000256" key="25">
    <source>
        <dbReference type="SAM" id="Phobius"/>
    </source>
</evidence>
<accession>A0A0S2MN40</accession>
<feature type="transmembrane region" description="Helical" evidence="25">
    <location>
        <begin position="57"/>
        <end position="83"/>
    </location>
</feature>
<evidence type="ECO:0000256" key="11">
    <source>
        <dbReference type="ARBA" id="ARBA00022660"/>
    </source>
</evidence>
<dbReference type="CDD" id="cd01663">
    <property type="entry name" value="Cyt_c_Oxidase_I"/>
    <property type="match status" value="1"/>
</dbReference>
<evidence type="ECO:0000256" key="24">
    <source>
        <dbReference type="RuleBase" id="RU000369"/>
    </source>
</evidence>
<evidence type="ECO:0000256" key="3">
    <source>
        <dbReference type="ARBA" id="ARBA00004448"/>
    </source>
</evidence>
<protein>
    <recommendedName>
        <fullName evidence="8 24">Cytochrome c oxidase subunit 1</fullName>
        <ecNumber evidence="7 24">7.1.1.9</ecNumber>
    </recommendedName>
</protein>
<feature type="transmembrane region" description="Helical" evidence="25">
    <location>
        <begin position="272"/>
        <end position="291"/>
    </location>
</feature>
<evidence type="ECO:0000256" key="16">
    <source>
        <dbReference type="ARBA" id="ARBA00022967"/>
    </source>
</evidence>
<dbReference type="UniPathway" id="UPA00705"/>
<dbReference type="GO" id="GO:0004129">
    <property type="term" value="F:cytochrome-c oxidase activity"/>
    <property type="evidence" value="ECO:0007669"/>
    <property type="project" value="UniProtKB-EC"/>
</dbReference>
<dbReference type="InterPro" id="IPR023616">
    <property type="entry name" value="Cyt_c_oxase-like_su1_dom"/>
</dbReference>
<comment type="subunit">
    <text evidence="6">Component of the cytochrome c oxidase (complex IV, CIV), a multisubunit enzyme composed of a catalytic core of 3 subunits and several supernumerary subunits. The complex exists as a monomer or a dimer and forms supercomplexes (SCs) in the inner mitochondrial membrane with ubiquinol-cytochrome c oxidoreductase (cytochrome b-c1 complex, complex III, CIII).</text>
</comment>
<proteinExistence type="inferred from homology"/>
<dbReference type="InterPro" id="IPR033944">
    <property type="entry name" value="Cyt_c_oxase_su1_dom"/>
</dbReference>
<evidence type="ECO:0000256" key="7">
    <source>
        <dbReference type="ARBA" id="ARBA00012949"/>
    </source>
</evidence>
<dbReference type="AlphaFoldDB" id="A0A0S2MN40"/>
<evidence type="ECO:0000259" key="26">
    <source>
        <dbReference type="PROSITE" id="PS50855"/>
    </source>
</evidence>
<keyword evidence="19 24" id="KW-0408">Iron</keyword>
<sequence>MLLNKWLFSTNHKDIGTLYFIFGAWSGMVGTSLSMLIRSELGNPGALIGDDQIYNVIVTAHAFIMIFFMVMPIMIGGFGNWLVPLMLGAPDMAFPRMNNMSFWLLPPSLSLLLMSSIVNSGAGTGWTVYPPLSSNIAHSGASVDLAIFSLHLAGISSILGAVNFITTVINMRPAGMTFDRMPLFVWSVVITAILLLLSLPVLAGAITMLLTDRNLNTSFFDPAGGGDPILYQHLFWFFGHPEVYILILPGFGMISHIISQESGKKETFGTLGMIYAMMAIGLLGFIVWAHHMFTVGMDVDTRAYFTSATMIIAIPTGIKVFSWLATLHGAQLKYSPSLLWALGFVFLFTVGGLTGVILANSSIDIILHDTYYVVAHFHYVLSMGAVFAIMGGLIQWFPLLTGLTLNEKYLKIQFFIMFIGVNLTFFPQHFLGLSGMPRRYSDYPDAYLTWNIISSIGSMISLFSILMFIIIVWDSFSSNRLVTFTLSAPSSIEWVQNQPPAEHSYSELPMLSQ</sequence>
<dbReference type="SUPFAM" id="SSF81442">
    <property type="entry name" value="Cytochrome c oxidase subunit I-like"/>
    <property type="match status" value="1"/>
</dbReference>
<keyword evidence="11 24" id="KW-0679">Respiratory chain</keyword>
<keyword evidence="16" id="KW-1278">Translocase</keyword>
<evidence type="ECO:0000256" key="10">
    <source>
        <dbReference type="ARBA" id="ARBA00022617"/>
    </source>
</evidence>
<evidence type="ECO:0000256" key="17">
    <source>
        <dbReference type="ARBA" id="ARBA00022982"/>
    </source>
</evidence>
<evidence type="ECO:0000256" key="14">
    <source>
        <dbReference type="ARBA" id="ARBA00022792"/>
    </source>
</evidence>
<comment type="similarity">
    <text evidence="5 24">Belongs to the heme-copper respiratory oxidase family.</text>
</comment>
<evidence type="ECO:0000256" key="5">
    <source>
        <dbReference type="ARBA" id="ARBA00009578"/>
    </source>
</evidence>
<dbReference type="PROSITE" id="PS00077">
    <property type="entry name" value="COX1_CUB"/>
    <property type="match status" value="1"/>
</dbReference>
<dbReference type="PANTHER" id="PTHR10422:SF18">
    <property type="entry name" value="CYTOCHROME C OXIDASE SUBUNIT 1"/>
    <property type="match status" value="1"/>
</dbReference>
<feature type="transmembrane region" description="Helical" evidence="25">
    <location>
        <begin position="338"/>
        <end position="359"/>
    </location>
</feature>
<feature type="transmembrane region" description="Helical" evidence="25">
    <location>
        <begin position="450"/>
        <end position="473"/>
    </location>
</feature>
<dbReference type="InterPro" id="IPR036927">
    <property type="entry name" value="Cyt_c_oxase-like_su1_sf"/>
</dbReference>
<dbReference type="FunFam" id="1.20.210.10:FF:000001">
    <property type="entry name" value="Cytochrome c oxidase subunit 1"/>
    <property type="match status" value="1"/>
</dbReference>
<keyword evidence="15" id="KW-0460">Magnesium</keyword>
<keyword evidence="12 24" id="KW-0812">Transmembrane</keyword>
<keyword evidence="20 24" id="KW-0186">Copper</keyword>
<feature type="transmembrane region" description="Helical" evidence="25">
    <location>
        <begin position="16"/>
        <end position="37"/>
    </location>
</feature>
<comment type="function">
    <text evidence="24">Component of the cytochrome c oxidase, the last enzyme in the mitochondrial electron transport chain which drives oxidative phosphorylation. The respiratory chain contains 3 multisubunit complexes succinate dehydrogenase (complex II, CII), ubiquinol-cytochrome c oxidoreductase (cytochrome b-c1 complex, complex III, CIII) and cytochrome c oxidase (complex IV, CIV), that cooperate to transfer electrons derived from NADH and succinate to molecular oxygen, creating an electrochemical gradient over the inner membrane that drives transmembrane transport and the ATP synthase. Cytochrome c oxidase is the component of the respiratory chain that catalyzes the reduction of oxygen to water. Electrons originating from reduced cytochrome c in the intermembrane space (IMS) are transferred via the dinuclear copper A center (CU(A)) of subunit 2 and heme A of subunit 1 to the active site in subunit 1, a binuclear center (BNC) formed by heme A3 and copper B (CU(B)). The BNC reduces molecular oxygen to 2 water molecules using 4 electrons from cytochrome c in the IMS and 4 protons from the mitochondrial matrix.</text>
</comment>
<name>A0A0S2MN40_9COLE</name>
<keyword evidence="22 24" id="KW-0472">Membrane</keyword>
<evidence type="ECO:0000256" key="13">
    <source>
        <dbReference type="ARBA" id="ARBA00022723"/>
    </source>
</evidence>
<comment type="subcellular location">
    <subcellularLocation>
        <location evidence="3 24">Mitochondrion inner membrane</location>
        <topology evidence="3 24">Multi-pass membrane protein</topology>
    </subcellularLocation>
</comment>
<feature type="transmembrane region" description="Helical" evidence="25">
    <location>
        <begin position="146"/>
        <end position="171"/>
    </location>
</feature>
<dbReference type="Gene3D" id="1.20.210.10">
    <property type="entry name" value="Cytochrome c oxidase-like, subunit I domain"/>
    <property type="match status" value="1"/>
</dbReference>
<keyword evidence="21 24" id="KW-0496">Mitochondrion</keyword>
<dbReference type="PRINTS" id="PR01165">
    <property type="entry name" value="CYCOXIDASEI"/>
</dbReference>
<feature type="transmembrane region" description="Helical" evidence="25">
    <location>
        <begin position="412"/>
        <end position="430"/>
    </location>
</feature>
<evidence type="ECO:0000256" key="9">
    <source>
        <dbReference type="ARBA" id="ARBA00022448"/>
    </source>
</evidence>
<keyword evidence="10 24" id="KW-0349">Heme</keyword>
<evidence type="ECO:0000256" key="23">
    <source>
        <dbReference type="ARBA" id="ARBA00049512"/>
    </source>
</evidence>
<dbReference type="Pfam" id="PF00115">
    <property type="entry name" value="COX1"/>
    <property type="match status" value="1"/>
</dbReference>
<dbReference type="GO" id="GO:0046872">
    <property type="term" value="F:metal ion binding"/>
    <property type="evidence" value="ECO:0007669"/>
    <property type="project" value="UniProtKB-KW"/>
</dbReference>
<evidence type="ECO:0000256" key="2">
    <source>
        <dbReference type="ARBA" id="ARBA00001971"/>
    </source>
</evidence>
<keyword evidence="17 24" id="KW-0249">Electron transport</keyword>
<evidence type="ECO:0000256" key="22">
    <source>
        <dbReference type="ARBA" id="ARBA00023136"/>
    </source>
</evidence>
<dbReference type="GO" id="GO:0015990">
    <property type="term" value="P:electron transport coupled proton transport"/>
    <property type="evidence" value="ECO:0007669"/>
    <property type="project" value="TreeGrafter"/>
</dbReference>
<dbReference type="GO" id="GO:0005743">
    <property type="term" value="C:mitochondrial inner membrane"/>
    <property type="evidence" value="ECO:0007669"/>
    <property type="project" value="UniProtKB-SubCell"/>
</dbReference>
<evidence type="ECO:0000256" key="6">
    <source>
        <dbReference type="ARBA" id="ARBA00011164"/>
    </source>
</evidence>
<keyword evidence="18 25" id="KW-1133">Transmembrane helix</keyword>
<dbReference type="PANTHER" id="PTHR10422">
    <property type="entry name" value="CYTOCHROME C OXIDASE SUBUNIT 1"/>
    <property type="match status" value="1"/>
</dbReference>
<feature type="domain" description="Cytochrome oxidase subunit I profile" evidence="26">
    <location>
        <begin position="1"/>
        <end position="512"/>
    </location>
</feature>
<reference evidence="27" key="1">
    <citation type="submission" date="2012-06" db="EMBL/GenBank/DDBJ databases">
        <title>Mitogenomics of the Coleoptera under dense taxon sampling.</title>
        <authorList>
            <person name="Timmermans M.J.T.N."/>
            <person name="Lim J."/>
            <person name="Dodsworth S."/>
            <person name="Haran J."/>
            <person name="Ahrens D."/>
            <person name="Bocak L."/>
            <person name="London A."/>
            <person name="Culverwell L."/>
            <person name="Vogler A.P."/>
        </authorList>
    </citation>
    <scope>NUCLEOTIDE SEQUENCE</scope>
</reference>
<evidence type="ECO:0000313" key="27">
    <source>
        <dbReference type="EMBL" id="ALO76149.1"/>
    </source>
</evidence>
<comment type="catalytic activity">
    <reaction evidence="23">
        <text>4 Fe(II)-[cytochrome c] + O2 + 8 H(+)(in) = 4 Fe(III)-[cytochrome c] + 2 H2O + 4 H(+)(out)</text>
        <dbReference type="Rhea" id="RHEA:11436"/>
        <dbReference type="Rhea" id="RHEA-COMP:10350"/>
        <dbReference type="Rhea" id="RHEA-COMP:14399"/>
        <dbReference type="ChEBI" id="CHEBI:15377"/>
        <dbReference type="ChEBI" id="CHEBI:15378"/>
        <dbReference type="ChEBI" id="CHEBI:15379"/>
        <dbReference type="ChEBI" id="CHEBI:29033"/>
        <dbReference type="ChEBI" id="CHEBI:29034"/>
        <dbReference type="EC" id="7.1.1.9"/>
    </reaction>
    <physiologicalReaction direction="left-to-right" evidence="23">
        <dbReference type="Rhea" id="RHEA:11437"/>
    </physiologicalReaction>
</comment>
<gene>
    <name evidence="27" type="primary">cox1</name>
</gene>
<evidence type="ECO:0000256" key="19">
    <source>
        <dbReference type="ARBA" id="ARBA00023004"/>
    </source>
</evidence>
<dbReference type="GO" id="GO:0006123">
    <property type="term" value="P:mitochondrial electron transport, cytochrome c to oxygen"/>
    <property type="evidence" value="ECO:0007669"/>
    <property type="project" value="TreeGrafter"/>
</dbReference>
<comment type="cofactor">
    <cofactor evidence="2">
        <name>heme</name>
        <dbReference type="ChEBI" id="CHEBI:30413"/>
    </cofactor>
</comment>
<feature type="transmembrane region" description="Helical" evidence="25">
    <location>
        <begin position="303"/>
        <end position="326"/>
    </location>
</feature>
<dbReference type="GO" id="GO:0020037">
    <property type="term" value="F:heme binding"/>
    <property type="evidence" value="ECO:0007669"/>
    <property type="project" value="InterPro"/>
</dbReference>
<dbReference type="GO" id="GO:0045277">
    <property type="term" value="C:respiratory chain complex IV"/>
    <property type="evidence" value="ECO:0007669"/>
    <property type="project" value="InterPro"/>
</dbReference>
<keyword evidence="13 24" id="KW-0479">Metal-binding</keyword>
<keyword evidence="14 24" id="KW-0999">Mitochondrion inner membrane</keyword>